<dbReference type="Pfam" id="PF00293">
    <property type="entry name" value="NUDIX"/>
    <property type="match status" value="1"/>
</dbReference>
<protein>
    <recommendedName>
        <fullName evidence="2">Nudix hydrolase domain-containing protein</fullName>
    </recommendedName>
</protein>
<evidence type="ECO:0000313" key="3">
    <source>
        <dbReference type="EMBL" id="QHT18964.1"/>
    </source>
</evidence>
<dbReference type="PROSITE" id="PS00893">
    <property type="entry name" value="NUDIX_BOX"/>
    <property type="match status" value="1"/>
</dbReference>
<dbReference type="AlphaFoldDB" id="A0A6C0DRC8"/>
<dbReference type="InterPro" id="IPR020084">
    <property type="entry name" value="NUDIX_hydrolase_CS"/>
</dbReference>
<dbReference type="Gene3D" id="3.90.79.10">
    <property type="entry name" value="Nucleoside Triphosphate Pyrophosphohydrolase"/>
    <property type="match status" value="1"/>
</dbReference>
<dbReference type="GO" id="GO:0004081">
    <property type="term" value="F:bis(5'-nucleosyl)-tetraphosphatase (asymmetrical) activity"/>
    <property type="evidence" value="ECO:0007669"/>
    <property type="project" value="TreeGrafter"/>
</dbReference>
<reference evidence="3" key="1">
    <citation type="journal article" date="2020" name="Nature">
        <title>Giant virus diversity and host interactions through global metagenomics.</title>
        <authorList>
            <person name="Schulz F."/>
            <person name="Roux S."/>
            <person name="Paez-Espino D."/>
            <person name="Jungbluth S."/>
            <person name="Walsh D.A."/>
            <person name="Denef V.J."/>
            <person name="McMahon K.D."/>
            <person name="Konstantinidis K.T."/>
            <person name="Eloe-Fadrosh E.A."/>
            <person name="Kyrpides N.C."/>
            <person name="Woyke T."/>
        </authorList>
    </citation>
    <scope>NUCLEOTIDE SEQUENCE</scope>
    <source>
        <strain evidence="3">GVMAG-M-3300023174-49</strain>
    </source>
</reference>
<evidence type="ECO:0000259" key="2">
    <source>
        <dbReference type="PROSITE" id="PS51462"/>
    </source>
</evidence>
<dbReference type="SUPFAM" id="SSF55811">
    <property type="entry name" value="Nudix"/>
    <property type="match status" value="1"/>
</dbReference>
<feature type="domain" description="Nudix hydrolase" evidence="2">
    <location>
        <begin position="37"/>
        <end position="203"/>
    </location>
</feature>
<organism evidence="3">
    <name type="scientific">viral metagenome</name>
    <dbReference type="NCBI Taxonomy" id="1070528"/>
    <lineage>
        <taxon>unclassified sequences</taxon>
        <taxon>metagenomes</taxon>
        <taxon>organismal metagenomes</taxon>
    </lineage>
</organism>
<dbReference type="PANTHER" id="PTHR21340">
    <property type="entry name" value="DIADENOSINE 5,5-P1,P4-TETRAPHOSPHATE PYROPHOSPHOHYDROLASE MUTT"/>
    <property type="match status" value="1"/>
</dbReference>
<sequence length="214" mass="26000">MRGKYSVYNKEYIMNMMKQMTNAEKKQLKTLSFNELWKDIWGDEHISNQYKMEEIVSLERFESLRKGVYCNEDFYTLDSIIDESNQFEMWEEQEWGFPKGRRNHNEKDFQCALREFQEETGINIKQLKNIDNIMPFEESFTGSNYKSYKHKYYLAFLPYEHSLNIKNFEPSEVSKMEWKTYDECMACIRSYNLEKKRLITNIHNSLTSSRLFFI</sequence>
<dbReference type="GO" id="GO:0006754">
    <property type="term" value="P:ATP biosynthetic process"/>
    <property type="evidence" value="ECO:0007669"/>
    <property type="project" value="TreeGrafter"/>
</dbReference>
<dbReference type="GO" id="GO:0006167">
    <property type="term" value="P:AMP biosynthetic process"/>
    <property type="evidence" value="ECO:0007669"/>
    <property type="project" value="TreeGrafter"/>
</dbReference>
<dbReference type="PANTHER" id="PTHR21340:SF0">
    <property type="entry name" value="BIS(5'-NUCLEOSYL)-TETRAPHOSPHATASE [ASYMMETRICAL]"/>
    <property type="match status" value="1"/>
</dbReference>
<dbReference type="InterPro" id="IPR051325">
    <property type="entry name" value="Nudix_hydrolase_domain"/>
</dbReference>
<dbReference type="EMBL" id="MN739660">
    <property type="protein sequence ID" value="QHT18964.1"/>
    <property type="molecule type" value="Genomic_DNA"/>
</dbReference>
<name>A0A6C0DRC8_9ZZZZ</name>
<proteinExistence type="predicted"/>
<dbReference type="InterPro" id="IPR000086">
    <property type="entry name" value="NUDIX_hydrolase_dom"/>
</dbReference>
<dbReference type="PROSITE" id="PS51462">
    <property type="entry name" value="NUDIX"/>
    <property type="match status" value="1"/>
</dbReference>
<evidence type="ECO:0000256" key="1">
    <source>
        <dbReference type="ARBA" id="ARBA00022801"/>
    </source>
</evidence>
<dbReference type="InterPro" id="IPR015797">
    <property type="entry name" value="NUDIX_hydrolase-like_dom_sf"/>
</dbReference>
<accession>A0A6C0DRC8</accession>
<keyword evidence="1" id="KW-0378">Hydrolase</keyword>